<gene>
    <name evidence="2" type="ORF">KUF71_025676</name>
</gene>
<name>A0AAE1H990_9NEOP</name>
<organism evidence="2 3">
    <name type="scientific">Frankliniella fusca</name>
    <dbReference type="NCBI Taxonomy" id="407009"/>
    <lineage>
        <taxon>Eukaryota</taxon>
        <taxon>Metazoa</taxon>
        <taxon>Ecdysozoa</taxon>
        <taxon>Arthropoda</taxon>
        <taxon>Hexapoda</taxon>
        <taxon>Insecta</taxon>
        <taxon>Pterygota</taxon>
        <taxon>Neoptera</taxon>
        <taxon>Paraneoptera</taxon>
        <taxon>Thysanoptera</taxon>
        <taxon>Terebrantia</taxon>
        <taxon>Thripoidea</taxon>
        <taxon>Thripidae</taxon>
        <taxon>Frankliniella</taxon>
    </lineage>
</organism>
<dbReference type="AlphaFoldDB" id="A0AAE1H990"/>
<dbReference type="EMBL" id="JAHWGI010000542">
    <property type="protein sequence ID" value="KAK3916561.1"/>
    <property type="molecule type" value="Genomic_DNA"/>
</dbReference>
<evidence type="ECO:0000256" key="1">
    <source>
        <dbReference type="SAM" id="MobiDB-lite"/>
    </source>
</evidence>
<evidence type="ECO:0000313" key="2">
    <source>
        <dbReference type="EMBL" id="KAK3916561.1"/>
    </source>
</evidence>
<reference evidence="2" key="2">
    <citation type="journal article" date="2023" name="BMC Genomics">
        <title>Pest status, molecular evolution, and epigenetic factors derived from the genome assembly of Frankliniella fusca, a thysanopteran phytovirus vector.</title>
        <authorList>
            <person name="Catto M.A."/>
            <person name="Labadie P.E."/>
            <person name="Jacobson A.L."/>
            <person name="Kennedy G.G."/>
            <person name="Srinivasan R."/>
            <person name="Hunt B.G."/>
        </authorList>
    </citation>
    <scope>NUCLEOTIDE SEQUENCE</scope>
    <source>
        <strain evidence="2">PL_HMW_Pooled</strain>
    </source>
</reference>
<evidence type="ECO:0000313" key="3">
    <source>
        <dbReference type="Proteomes" id="UP001219518"/>
    </source>
</evidence>
<feature type="compositionally biased region" description="Basic and acidic residues" evidence="1">
    <location>
        <begin position="446"/>
        <end position="460"/>
    </location>
</feature>
<dbReference type="Proteomes" id="UP001219518">
    <property type="component" value="Unassembled WGS sequence"/>
</dbReference>
<sequence length="460" mass="51653">EWYIITIATWKFFLYSLQCSYRGEPILEAPAPAVDVVVVKSEPDTPYEPEPSSSTASSCLANLDRGLVSSWAAFRTLASKAAETDHDCVSHTTLLRLRKKERAEAAEEIRRNFNPASVDGKEVVEHLPIVVSGPGGIDQLLSAGALSDGSGVAQATAVTDQLAAWGCAERVTAACTDTTSSNTGHNNEAFVKLEGKLGKQMIYLASRHHALEIIPKNLYDKCVEHSSSPDIGSLCKAFKKGWYSMDHAAFLPATKDPKCCEILARFDVQHILTFAEEALKRSFSRNDYKYLLEVTIIFLGEVQPIQPNASYGTFIRYATEAITAPWTDLLLLQNIARYSAINKEVSRVALHAFRNHLWYIILRGICVMRTVCHSPSLMIKFLTKQREPWLQIKLRRVHLEVLPCAYNVDRNFFKEKDPTYWKEDTGYRNNVQILKDVQVPHGKKYHGNDTSKEKVNDTLE</sequence>
<protein>
    <submittedName>
        <fullName evidence="2">Carbamoyl-phosphate synthase large chain</fullName>
    </submittedName>
</protein>
<reference evidence="2" key="1">
    <citation type="submission" date="2021-07" db="EMBL/GenBank/DDBJ databases">
        <authorList>
            <person name="Catto M.A."/>
            <person name="Jacobson A."/>
            <person name="Kennedy G."/>
            <person name="Labadie P."/>
            <person name="Hunt B.G."/>
            <person name="Srinivasan R."/>
        </authorList>
    </citation>
    <scope>NUCLEOTIDE SEQUENCE</scope>
    <source>
        <strain evidence="2">PL_HMW_Pooled</strain>
        <tissue evidence="2">Head</tissue>
    </source>
</reference>
<accession>A0AAE1H990</accession>
<keyword evidence="3" id="KW-1185">Reference proteome</keyword>
<comment type="caution">
    <text evidence="2">The sequence shown here is derived from an EMBL/GenBank/DDBJ whole genome shotgun (WGS) entry which is preliminary data.</text>
</comment>
<feature type="non-terminal residue" evidence="2">
    <location>
        <position position="460"/>
    </location>
</feature>
<feature type="region of interest" description="Disordered" evidence="1">
    <location>
        <begin position="441"/>
        <end position="460"/>
    </location>
</feature>
<proteinExistence type="predicted"/>